<name>A0A940YKE6_9BURK</name>
<dbReference type="PANTHER" id="PTHR12126">
    <property type="entry name" value="NADH-UBIQUINONE OXIDOREDUCTASE 39 KDA SUBUNIT-RELATED"/>
    <property type="match status" value="1"/>
</dbReference>
<comment type="caution">
    <text evidence="2">The sequence shown here is derived from an EMBL/GenBank/DDBJ whole genome shotgun (WGS) entry which is preliminary data.</text>
</comment>
<organism evidence="2 3">
    <name type="scientific">Ideonella aquatica</name>
    <dbReference type="NCBI Taxonomy" id="2824119"/>
    <lineage>
        <taxon>Bacteria</taxon>
        <taxon>Pseudomonadati</taxon>
        <taxon>Pseudomonadota</taxon>
        <taxon>Betaproteobacteria</taxon>
        <taxon>Burkholderiales</taxon>
        <taxon>Sphaerotilaceae</taxon>
        <taxon>Ideonella</taxon>
    </lineage>
</organism>
<evidence type="ECO:0000313" key="3">
    <source>
        <dbReference type="Proteomes" id="UP000678374"/>
    </source>
</evidence>
<evidence type="ECO:0000259" key="1">
    <source>
        <dbReference type="Pfam" id="PF01370"/>
    </source>
</evidence>
<protein>
    <submittedName>
        <fullName evidence="2">Complex I NDUFA9 subunit family protein</fullName>
    </submittedName>
</protein>
<keyword evidence="3" id="KW-1185">Reference proteome</keyword>
<sequence>MSPAPSTRRLLLLGGTGFVGRALCEHLARVAPGCRVVVPTRRPAAAAHLRPLPMVELVATDVHEPAALARLLVGCDAVVNLVAVLHGDEARFERVHVELPRRLAAACQAAGVRRLVHVSALGVAEDAPSRYLRSKARGEAVLRQAGLDLTVLRPSVIFGAQDRFLNLFAALQAVAPVVPLAGAQAQFQPVWVGDVAAAIAAALARPDSIGQTYECAGPQRVPLAALVRLAGQLAGHPRTIVPLPGPLAWLQALVMEWLPGEPLMTRDNLASMQVPNVASGTLPGLEALGIAPASLAAVVPDYLSPGQQCARLDAWRARHR</sequence>
<dbReference type="EMBL" id="JAGQDE010000043">
    <property type="protein sequence ID" value="MBQ0961878.1"/>
    <property type="molecule type" value="Genomic_DNA"/>
</dbReference>
<dbReference type="SUPFAM" id="SSF51735">
    <property type="entry name" value="NAD(P)-binding Rossmann-fold domains"/>
    <property type="match status" value="1"/>
</dbReference>
<feature type="domain" description="NAD-dependent epimerase/dehydratase" evidence="1">
    <location>
        <begin position="11"/>
        <end position="214"/>
    </location>
</feature>
<dbReference type="InterPro" id="IPR001509">
    <property type="entry name" value="Epimerase_deHydtase"/>
</dbReference>
<proteinExistence type="predicted"/>
<dbReference type="CDD" id="cd05271">
    <property type="entry name" value="NDUFA9_like_SDR_a"/>
    <property type="match status" value="1"/>
</dbReference>
<dbReference type="PANTHER" id="PTHR12126:SF11">
    <property type="entry name" value="NADH DEHYDROGENASE [UBIQUINONE] 1 ALPHA SUBCOMPLEX SUBUNIT 9, MITOCHONDRIAL"/>
    <property type="match status" value="1"/>
</dbReference>
<dbReference type="Proteomes" id="UP000678374">
    <property type="component" value="Unassembled WGS sequence"/>
</dbReference>
<dbReference type="InterPro" id="IPR036291">
    <property type="entry name" value="NAD(P)-bd_dom_sf"/>
</dbReference>
<dbReference type="Gene3D" id="3.40.50.720">
    <property type="entry name" value="NAD(P)-binding Rossmann-like Domain"/>
    <property type="match status" value="1"/>
</dbReference>
<accession>A0A940YKE6</accession>
<dbReference type="GO" id="GO:0044877">
    <property type="term" value="F:protein-containing complex binding"/>
    <property type="evidence" value="ECO:0007669"/>
    <property type="project" value="TreeGrafter"/>
</dbReference>
<evidence type="ECO:0000313" key="2">
    <source>
        <dbReference type="EMBL" id="MBQ0961878.1"/>
    </source>
</evidence>
<dbReference type="Pfam" id="PF01370">
    <property type="entry name" value="Epimerase"/>
    <property type="match status" value="1"/>
</dbReference>
<reference evidence="2" key="1">
    <citation type="submission" date="2021-04" db="EMBL/GenBank/DDBJ databases">
        <title>The genome sequence of Ideonella sp. 4Y11.</title>
        <authorList>
            <person name="Liu Y."/>
        </authorList>
    </citation>
    <scope>NUCLEOTIDE SEQUENCE</scope>
    <source>
        <strain evidence="2">4Y11</strain>
    </source>
</reference>
<dbReference type="AlphaFoldDB" id="A0A940YKE6"/>
<gene>
    <name evidence="2" type="ORF">KAK06_23270</name>
</gene>
<dbReference type="InterPro" id="IPR051207">
    <property type="entry name" value="ComplexI_NDUFA9_subunit"/>
</dbReference>